<protein>
    <submittedName>
        <fullName evidence="5">DUF222 domain-containing protein</fullName>
    </submittedName>
</protein>
<dbReference type="OrthoDB" id="3741440at2"/>
<dbReference type="Pfam" id="PF02720">
    <property type="entry name" value="DUF222"/>
    <property type="match status" value="1"/>
</dbReference>
<comment type="caution">
    <text evidence="5">The sequence shown here is derived from an EMBL/GenBank/DDBJ whole genome shotgun (WGS) entry which is preliminary data.</text>
</comment>
<feature type="domain" description="HNH nuclease" evidence="3">
    <location>
        <begin position="320"/>
        <end position="372"/>
    </location>
</feature>
<evidence type="ECO:0000256" key="2">
    <source>
        <dbReference type="SAM" id="MobiDB-lite"/>
    </source>
</evidence>
<dbReference type="Gene3D" id="1.10.30.50">
    <property type="match status" value="1"/>
</dbReference>
<dbReference type="InterPro" id="IPR003615">
    <property type="entry name" value="HNH_nuc"/>
</dbReference>
<organism evidence="5 6">
    <name type="scientific">Mumia zhuanghuii</name>
    <dbReference type="NCBI Taxonomy" id="2585211"/>
    <lineage>
        <taxon>Bacteria</taxon>
        <taxon>Bacillati</taxon>
        <taxon>Actinomycetota</taxon>
        <taxon>Actinomycetes</taxon>
        <taxon>Propionibacteriales</taxon>
        <taxon>Nocardioidaceae</taxon>
        <taxon>Mumia</taxon>
    </lineage>
</organism>
<dbReference type="GO" id="GO:0004519">
    <property type="term" value="F:endonuclease activity"/>
    <property type="evidence" value="ECO:0007669"/>
    <property type="project" value="InterPro"/>
</dbReference>
<comment type="similarity">
    <text evidence="1">Belongs to the Rv1128c/1148c/1588c/1702c/1945/3466 family.</text>
</comment>
<sequence length="481" mass="53317">MFDPDVMDSVEAALDALADQPTGLATDEQTCEMQRRLVAAIDRMSGLQAVWFDQMQERRSYEVEGASSTAGWARRELRWDVRQSRAAVAAGRTMRVLPEVGAARRAGEIRGAHVDAFTVALKKADREIVEAAEDVMLDVARACEPAELSRQLTMLVETAHPEELDRAYAAGMEKHDLTIARCGEGFHVNGFLDTVTGTRLKTWLTAASAPRGSDDSRTPAQRRVDAIGDLAASVLEHGLPADRGVRPQVGVMVEAAWLAGHPAAEPPVLAGWGPVGPKLFDYLSCDADRTDFLVDGATTGPTPQADVLNVGRTHRLATYKQRQAVHARQGWVCANPGCGGTHLELHHVAWWDRDGGRTDLDNLVGLCPRCHQLIHLGTLWVESDGERGFVFSRRKGARILEIEDRHRVQRQRLSDRLRELRTLRSTPAEVPEDRPHFPAGSAGHERARSREHARSHVLHCPRPDRRSPVERHLDRVLHLRT</sequence>
<dbReference type="Pfam" id="PF01844">
    <property type="entry name" value="HNH"/>
    <property type="match status" value="1"/>
</dbReference>
<dbReference type="CDD" id="cd00085">
    <property type="entry name" value="HNHc"/>
    <property type="match status" value="1"/>
</dbReference>
<dbReference type="EMBL" id="VDFR01000071">
    <property type="protein sequence ID" value="TNC44930.1"/>
    <property type="molecule type" value="Genomic_DNA"/>
</dbReference>
<name>A0A5C4MLC3_9ACTN</name>
<evidence type="ECO:0000313" key="6">
    <source>
        <dbReference type="Proteomes" id="UP000306740"/>
    </source>
</evidence>
<feature type="compositionally biased region" description="Basic and acidic residues" evidence="2">
    <location>
        <begin position="443"/>
        <end position="454"/>
    </location>
</feature>
<dbReference type="InterPro" id="IPR002711">
    <property type="entry name" value="HNH"/>
</dbReference>
<evidence type="ECO:0000313" key="5">
    <source>
        <dbReference type="EMBL" id="TNC44930.1"/>
    </source>
</evidence>
<dbReference type="Proteomes" id="UP000306740">
    <property type="component" value="Unassembled WGS sequence"/>
</dbReference>
<feature type="region of interest" description="Disordered" evidence="2">
    <location>
        <begin position="424"/>
        <end position="481"/>
    </location>
</feature>
<evidence type="ECO:0000256" key="1">
    <source>
        <dbReference type="ARBA" id="ARBA00023450"/>
    </source>
</evidence>
<proteinExistence type="inferred from homology"/>
<dbReference type="InterPro" id="IPR003870">
    <property type="entry name" value="DUF222"/>
</dbReference>
<dbReference type="SMART" id="SM00507">
    <property type="entry name" value="HNHc"/>
    <property type="match status" value="1"/>
</dbReference>
<dbReference type="GO" id="GO:0003676">
    <property type="term" value="F:nucleic acid binding"/>
    <property type="evidence" value="ECO:0007669"/>
    <property type="project" value="InterPro"/>
</dbReference>
<accession>A0A5C4MLC3</accession>
<dbReference type="GO" id="GO:0008270">
    <property type="term" value="F:zinc ion binding"/>
    <property type="evidence" value="ECO:0007669"/>
    <property type="project" value="InterPro"/>
</dbReference>
<evidence type="ECO:0000313" key="4">
    <source>
        <dbReference type="EMBL" id="TNC31209.1"/>
    </source>
</evidence>
<dbReference type="RefSeq" id="WP_139106236.1">
    <property type="nucleotide sequence ID" value="NZ_VDFR01000071.1"/>
</dbReference>
<evidence type="ECO:0000259" key="3">
    <source>
        <dbReference type="SMART" id="SM00507"/>
    </source>
</evidence>
<dbReference type="EMBL" id="VDFR01000206">
    <property type="protein sequence ID" value="TNC31209.1"/>
    <property type="molecule type" value="Genomic_DNA"/>
</dbReference>
<gene>
    <name evidence="5" type="ORF">FHE65_16010</name>
    <name evidence="4" type="ORF">FHE65_31490</name>
</gene>
<reference evidence="5 6" key="1">
    <citation type="submission" date="2019-05" db="EMBL/GenBank/DDBJ databases">
        <title>Mumia sp. nov., isolated from the intestinal contents of plateau pika (Ochotona curzoniae) in the Qinghai-Tibet plateau of China.</title>
        <authorList>
            <person name="Tian Z."/>
        </authorList>
    </citation>
    <scope>NUCLEOTIDE SEQUENCE [LARGE SCALE GENOMIC DNA]</scope>
    <source>
        <strain evidence="6">527</strain>
        <strain evidence="5">Z527</strain>
    </source>
</reference>
<feature type="compositionally biased region" description="Basic and acidic residues" evidence="2">
    <location>
        <begin position="461"/>
        <end position="481"/>
    </location>
</feature>
<dbReference type="AlphaFoldDB" id="A0A5C4MLC3"/>